<sequence>MIAKTLGLVLAAALLPAAPAPATPQPGTTGPHQCANAAARCEGTIDVPLNWEDPSSERISVAFAFLPAEDADGTVFANLGGPSPSVPGLPYAQQRLGPVLERKNLLMMDPRGLGKSAPLQCPGADILTPEKIAACAGRVGPRGAYFTADQASHDLDAVRRALGLGKISFYGNSYGTLYAQAYAARYPGSLDAIFLDSSMTIGRDGYTSWKNYFPSLIRNLGIPCERSKACAALPGKPSDIWARLVERLREHPDPDATVLQSFALMSRNNPVMGRESVAAAHAYLRGDKAPLHRLARLLPKTLPPMEDPYFAAYLAFRCGDGAFPFDRDASSAERRAQAERYYERERPLGAYRITDVFPAIGSLEPCIDWPTPRHSPPRPPGQALPSVPVLVMAGELDIETPADVAGTMRAFPNATVIAVPFGGHNLAGTPGPMGDCARDMLRTFLTTKQVADRRCTAENYRALGRFPQRLADVTPYPAAELTTAQRRILAAAFATAADATARRNPNAGLPTGPAEPPSPASQPGLRGGHVAFGTDIALDNVRYVEDLPVTGPITLTPEGRATAALRAEAGGRTHRITLTWEAFSLDTEVSGTFDGIPIS</sequence>
<dbReference type="PANTHER" id="PTHR43798:SF27">
    <property type="entry name" value="HYDROLASE ALPHA_BETA HYDROLASE FOLD FAMILY"/>
    <property type="match status" value="1"/>
</dbReference>
<keyword evidence="5" id="KW-1185">Reference proteome</keyword>
<evidence type="ECO:0000256" key="2">
    <source>
        <dbReference type="SAM" id="SignalP"/>
    </source>
</evidence>
<reference evidence="4 5" key="1">
    <citation type="submission" date="2024-10" db="EMBL/GenBank/DDBJ databases">
        <title>The Natural Products Discovery Center: Release of the First 8490 Sequenced Strains for Exploring Actinobacteria Biosynthetic Diversity.</title>
        <authorList>
            <person name="Kalkreuter E."/>
            <person name="Kautsar S.A."/>
            <person name="Yang D."/>
            <person name="Bader C.D."/>
            <person name="Teijaro C.N."/>
            <person name="Fluegel L."/>
            <person name="Davis C.M."/>
            <person name="Simpson J.R."/>
            <person name="Lauterbach L."/>
            <person name="Steele A.D."/>
            <person name="Gui C."/>
            <person name="Meng S."/>
            <person name="Li G."/>
            <person name="Viehrig K."/>
            <person name="Ye F."/>
            <person name="Su P."/>
            <person name="Kiefer A.F."/>
            <person name="Nichols A."/>
            <person name="Cepeda A.J."/>
            <person name="Yan W."/>
            <person name="Fan B."/>
            <person name="Jiang Y."/>
            <person name="Adhikari A."/>
            <person name="Zheng C.-J."/>
            <person name="Schuster L."/>
            <person name="Cowan T.M."/>
            <person name="Smanski M.J."/>
            <person name="Chevrette M.G."/>
            <person name="De Carvalho L.P.S."/>
            <person name="Shen B."/>
        </authorList>
    </citation>
    <scope>NUCLEOTIDE SEQUENCE [LARGE SCALE GENOMIC DNA]</scope>
    <source>
        <strain evidence="4 5">NPDC050545</strain>
    </source>
</reference>
<gene>
    <name evidence="4" type="ORF">ACIBG2_39950</name>
</gene>
<dbReference type="RefSeq" id="WP_397089377.1">
    <property type="nucleotide sequence ID" value="NZ_JBITGY010000012.1"/>
</dbReference>
<feature type="domain" description="AB hydrolase-1" evidence="3">
    <location>
        <begin position="91"/>
        <end position="426"/>
    </location>
</feature>
<dbReference type="EMBL" id="JBITGY010000012">
    <property type="protein sequence ID" value="MFI6503613.1"/>
    <property type="molecule type" value="Genomic_DNA"/>
</dbReference>
<proteinExistence type="predicted"/>
<evidence type="ECO:0000313" key="5">
    <source>
        <dbReference type="Proteomes" id="UP001612741"/>
    </source>
</evidence>
<accession>A0ABW7Z842</accession>
<dbReference type="GO" id="GO:0016787">
    <property type="term" value="F:hydrolase activity"/>
    <property type="evidence" value="ECO:0007669"/>
    <property type="project" value="UniProtKB-KW"/>
</dbReference>
<feature type="chain" id="PRO_5045184182" evidence="2">
    <location>
        <begin position="23"/>
        <end position="599"/>
    </location>
</feature>
<keyword evidence="2" id="KW-0732">Signal</keyword>
<protein>
    <submittedName>
        <fullName evidence="4">Alpha/beta fold hydrolase</fullName>
    </submittedName>
</protein>
<dbReference type="PANTHER" id="PTHR43798">
    <property type="entry name" value="MONOACYLGLYCEROL LIPASE"/>
    <property type="match status" value="1"/>
</dbReference>
<dbReference type="Gene3D" id="3.40.50.1820">
    <property type="entry name" value="alpha/beta hydrolase"/>
    <property type="match status" value="1"/>
</dbReference>
<dbReference type="SUPFAM" id="SSF53474">
    <property type="entry name" value="alpha/beta-Hydrolases"/>
    <property type="match status" value="1"/>
</dbReference>
<evidence type="ECO:0000259" key="3">
    <source>
        <dbReference type="Pfam" id="PF00561"/>
    </source>
</evidence>
<dbReference type="Proteomes" id="UP001612741">
    <property type="component" value="Unassembled WGS sequence"/>
</dbReference>
<evidence type="ECO:0000256" key="1">
    <source>
        <dbReference type="SAM" id="MobiDB-lite"/>
    </source>
</evidence>
<organism evidence="4 5">
    <name type="scientific">Nonomuraea typhae</name>
    <dbReference type="NCBI Taxonomy" id="2603600"/>
    <lineage>
        <taxon>Bacteria</taxon>
        <taxon>Bacillati</taxon>
        <taxon>Actinomycetota</taxon>
        <taxon>Actinomycetes</taxon>
        <taxon>Streptosporangiales</taxon>
        <taxon>Streptosporangiaceae</taxon>
        <taxon>Nonomuraea</taxon>
    </lineage>
</organism>
<feature type="region of interest" description="Disordered" evidence="1">
    <location>
        <begin position="501"/>
        <end position="528"/>
    </location>
</feature>
<comment type="caution">
    <text evidence="4">The sequence shown here is derived from an EMBL/GenBank/DDBJ whole genome shotgun (WGS) entry which is preliminary data.</text>
</comment>
<evidence type="ECO:0000313" key="4">
    <source>
        <dbReference type="EMBL" id="MFI6503613.1"/>
    </source>
</evidence>
<dbReference type="Pfam" id="PF00561">
    <property type="entry name" value="Abhydrolase_1"/>
    <property type="match status" value="1"/>
</dbReference>
<keyword evidence="4" id="KW-0378">Hydrolase</keyword>
<name>A0ABW7Z842_9ACTN</name>
<dbReference type="InterPro" id="IPR000073">
    <property type="entry name" value="AB_hydrolase_1"/>
</dbReference>
<dbReference type="InterPro" id="IPR050266">
    <property type="entry name" value="AB_hydrolase_sf"/>
</dbReference>
<feature type="signal peptide" evidence="2">
    <location>
        <begin position="1"/>
        <end position="22"/>
    </location>
</feature>
<dbReference type="InterPro" id="IPR029058">
    <property type="entry name" value="AB_hydrolase_fold"/>
</dbReference>